<feature type="domain" description="Myb-like" evidence="2">
    <location>
        <begin position="29"/>
        <end position="92"/>
    </location>
</feature>
<dbReference type="EMBL" id="LT598463">
    <property type="protein sequence ID" value="SCU87637.1"/>
    <property type="molecule type" value="Genomic_DNA"/>
</dbReference>
<name>A0A1G4JCA4_9SACH</name>
<sequence length="218" mass="23894">MSSCTAGATPATSTATPVASQSQGVRPTRQVWAADEDETLLRTMLENKAFLVEDRHSRSRSRFWRRISEGLYSNHNIARNKRQCRDRFNLLYWKGLRAGAPAADQSFRALLASCLVAFVIDKDNNVALRPALQATPQKPGYASPELLSTSVPAGAPAGASALFECLQAQLDMVLQRVQELDRVVEWQRRKLDDLLVATAAGNASSAGGTLLMTDRESF</sequence>
<accession>A0A1G4JCA4</accession>
<reference evidence="3 4" key="1">
    <citation type="submission" date="2016-03" db="EMBL/GenBank/DDBJ databases">
        <authorList>
            <person name="Devillers H."/>
        </authorList>
    </citation>
    <scope>NUCLEOTIDE SEQUENCE [LARGE SCALE GENOMIC DNA]</scope>
    <source>
        <strain evidence="3">CBS 11717</strain>
    </source>
</reference>
<feature type="region of interest" description="Disordered" evidence="1">
    <location>
        <begin position="1"/>
        <end position="29"/>
    </location>
</feature>
<evidence type="ECO:0000259" key="2">
    <source>
        <dbReference type="PROSITE" id="PS50090"/>
    </source>
</evidence>
<evidence type="ECO:0000256" key="1">
    <source>
        <dbReference type="SAM" id="MobiDB-lite"/>
    </source>
</evidence>
<dbReference type="Proteomes" id="UP000191024">
    <property type="component" value="Chromosome D"/>
</dbReference>
<evidence type="ECO:0000313" key="3">
    <source>
        <dbReference type="EMBL" id="SCU87637.1"/>
    </source>
</evidence>
<dbReference type="PROSITE" id="PS50090">
    <property type="entry name" value="MYB_LIKE"/>
    <property type="match status" value="1"/>
</dbReference>
<dbReference type="AlphaFoldDB" id="A0A1G4JCA4"/>
<evidence type="ECO:0000313" key="4">
    <source>
        <dbReference type="Proteomes" id="UP000191024"/>
    </source>
</evidence>
<proteinExistence type="predicted"/>
<gene>
    <name evidence="3" type="ORF">LAMI_0D06876G</name>
</gene>
<keyword evidence="4" id="KW-1185">Reference proteome</keyword>
<protein>
    <submittedName>
        <fullName evidence="3">LAMI_0D06876g1_1</fullName>
    </submittedName>
</protein>
<dbReference type="InterPro" id="IPR001005">
    <property type="entry name" value="SANT/Myb"/>
</dbReference>
<dbReference type="OrthoDB" id="4036644at2759"/>
<feature type="compositionally biased region" description="Low complexity" evidence="1">
    <location>
        <begin position="1"/>
        <end position="22"/>
    </location>
</feature>
<organism evidence="3 4">
    <name type="scientific">Lachancea mirantina</name>
    <dbReference type="NCBI Taxonomy" id="1230905"/>
    <lineage>
        <taxon>Eukaryota</taxon>
        <taxon>Fungi</taxon>
        <taxon>Dikarya</taxon>
        <taxon>Ascomycota</taxon>
        <taxon>Saccharomycotina</taxon>
        <taxon>Saccharomycetes</taxon>
        <taxon>Saccharomycetales</taxon>
        <taxon>Saccharomycetaceae</taxon>
        <taxon>Lachancea</taxon>
    </lineage>
</organism>